<comment type="catalytic activity">
    <reaction evidence="5">
        <text>ATP + H2O = ADP + phosphate + H(+)</text>
        <dbReference type="Rhea" id="RHEA:13065"/>
        <dbReference type="ChEBI" id="CHEBI:15377"/>
        <dbReference type="ChEBI" id="CHEBI:15378"/>
        <dbReference type="ChEBI" id="CHEBI:30616"/>
        <dbReference type="ChEBI" id="CHEBI:43474"/>
        <dbReference type="ChEBI" id="CHEBI:456216"/>
        <dbReference type="EC" id="3.6.4.13"/>
    </reaction>
</comment>
<dbReference type="GO" id="GO:0003723">
    <property type="term" value="F:RNA binding"/>
    <property type="evidence" value="ECO:0007669"/>
    <property type="project" value="UniProtKB-UniRule"/>
</dbReference>
<dbReference type="OMA" id="HNAYNYV"/>
<comment type="function">
    <text evidence="5">RNA helicase.</text>
</comment>
<keyword evidence="5 8" id="KW-0347">Helicase</keyword>
<evidence type="ECO:0000256" key="3">
    <source>
        <dbReference type="ARBA" id="ARBA00022840"/>
    </source>
</evidence>
<evidence type="ECO:0000313" key="9">
    <source>
        <dbReference type="Proteomes" id="UP000215914"/>
    </source>
</evidence>
<dbReference type="InterPro" id="IPR001650">
    <property type="entry name" value="Helicase_C-like"/>
</dbReference>
<dbReference type="GO" id="GO:0005524">
    <property type="term" value="F:ATP binding"/>
    <property type="evidence" value="ECO:0007669"/>
    <property type="project" value="UniProtKB-UniRule"/>
</dbReference>
<dbReference type="GO" id="GO:0016787">
    <property type="term" value="F:hydrolase activity"/>
    <property type="evidence" value="ECO:0007669"/>
    <property type="project" value="UniProtKB-KW"/>
</dbReference>
<keyword evidence="4 5" id="KW-0694">RNA-binding</keyword>
<comment type="domain">
    <text evidence="5">The Q motif is unique to and characteristic of the DEAD box family of RNA helicases and controls ATP binding and hydrolysis.</text>
</comment>
<dbReference type="GO" id="GO:0003724">
    <property type="term" value="F:RNA helicase activity"/>
    <property type="evidence" value="ECO:0007669"/>
    <property type="project" value="UniProtKB-EC"/>
</dbReference>
<dbReference type="PROSITE" id="PS51194">
    <property type="entry name" value="HELICASE_CTER"/>
    <property type="match status" value="1"/>
</dbReference>
<evidence type="ECO:0000256" key="2">
    <source>
        <dbReference type="ARBA" id="ARBA00022801"/>
    </source>
</evidence>
<evidence type="ECO:0000313" key="7">
    <source>
        <dbReference type="EMBL" id="KAF5768788.1"/>
    </source>
</evidence>
<name>A0A251SGF2_HELAN</name>
<reference evidence="7 9" key="1">
    <citation type="journal article" date="2017" name="Nature">
        <title>The sunflower genome provides insights into oil metabolism, flowering and Asterid evolution.</title>
        <authorList>
            <person name="Badouin H."/>
            <person name="Gouzy J."/>
            <person name="Grassa C.J."/>
            <person name="Murat F."/>
            <person name="Staton S.E."/>
            <person name="Cottret L."/>
            <person name="Lelandais-Briere C."/>
            <person name="Owens G.L."/>
            <person name="Carrere S."/>
            <person name="Mayjonade B."/>
            <person name="Legrand L."/>
            <person name="Gill N."/>
            <person name="Kane N.C."/>
            <person name="Bowers J.E."/>
            <person name="Hubner S."/>
            <person name="Bellec A."/>
            <person name="Berard A."/>
            <person name="Berges H."/>
            <person name="Blanchet N."/>
            <person name="Boniface M.C."/>
            <person name="Brunel D."/>
            <person name="Catrice O."/>
            <person name="Chaidir N."/>
            <person name="Claudel C."/>
            <person name="Donnadieu C."/>
            <person name="Faraut T."/>
            <person name="Fievet G."/>
            <person name="Helmstetter N."/>
            <person name="King M."/>
            <person name="Knapp S.J."/>
            <person name="Lai Z."/>
            <person name="Le Paslier M.C."/>
            <person name="Lippi Y."/>
            <person name="Lorenzon L."/>
            <person name="Mandel J.R."/>
            <person name="Marage G."/>
            <person name="Marchand G."/>
            <person name="Marquand E."/>
            <person name="Bret-Mestries E."/>
            <person name="Morien E."/>
            <person name="Nambeesan S."/>
            <person name="Nguyen T."/>
            <person name="Pegot-Espagnet P."/>
            <person name="Pouilly N."/>
            <person name="Raftis F."/>
            <person name="Sallet E."/>
            <person name="Schiex T."/>
            <person name="Thomas J."/>
            <person name="Vandecasteele C."/>
            <person name="Vares D."/>
            <person name="Vear F."/>
            <person name="Vautrin S."/>
            <person name="Crespi M."/>
            <person name="Mangin B."/>
            <person name="Burke J.M."/>
            <person name="Salse J."/>
            <person name="Munos S."/>
            <person name="Vincourt P."/>
            <person name="Rieseberg L.H."/>
            <person name="Langlade N.B."/>
        </authorList>
    </citation>
    <scope>NUCLEOTIDE SEQUENCE [LARGE SCALE GENOMIC DNA]</scope>
    <source>
        <strain evidence="9">cv. SF193</strain>
        <tissue evidence="7">Leaves</tissue>
    </source>
</reference>
<keyword evidence="9" id="KW-1185">Reference proteome</keyword>
<dbReference type="Pfam" id="PF00271">
    <property type="entry name" value="Helicase_C"/>
    <property type="match status" value="1"/>
</dbReference>
<gene>
    <name evidence="8" type="ORF">HannXRQ_Chr14g0439831</name>
    <name evidence="7" type="ORF">HanXRQr2_Chr14g0640641</name>
</gene>
<evidence type="ECO:0000256" key="1">
    <source>
        <dbReference type="ARBA" id="ARBA00022741"/>
    </source>
</evidence>
<dbReference type="STRING" id="4232.A0A251SGF2"/>
<dbReference type="Gramene" id="mRNA:HanXRQr2_Chr14g0640641">
    <property type="protein sequence ID" value="mRNA:HanXRQr2_Chr14g0640641"/>
    <property type="gene ID" value="HanXRQr2_Chr14g0640641"/>
</dbReference>
<proteinExistence type="inferred from homology"/>
<keyword evidence="1 5" id="KW-0547">Nucleotide-binding</keyword>
<dbReference type="AlphaFoldDB" id="A0A251SGF2"/>
<keyword evidence="3 5" id="KW-0067">ATP-binding</keyword>
<dbReference type="Gene3D" id="3.40.50.300">
    <property type="entry name" value="P-loop containing nucleotide triphosphate hydrolases"/>
    <property type="match status" value="1"/>
</dbReference>
<evidence type="ECO:0000256" key="5">
    <source>
        <dbReference type="RuleBase" id="RU365068"/>
    </source>
</evidence>
<reference evidence="7" key="3">
    <citation type="submission" date="2020-06" db="EMBL/GenBank/DDBJ databases">
        <title>Helianthus annuus Genome sequencing and assembly Release 2.</title>
        <authorList>
            <person name="Gouzy J."/>
            <person name="Langlade N."/>
            <person name="Munos S."/>
        </authorList>
    </citation>
    <scope>NUCLEOTIDE SEQUENCE</scope>
    <source>
        <tissue evidence="7">Leaves</tissue>
    </source>
</reference>
<dbReference type="EMBL" id="CM007903">
    <property type="protein sequence ID" value="OTF97907.1"/>
    <property type="molecule type" value="Genomic_DNA"/>
</dbReference>
<reference evidence="8" key="2">
    <citation type="submission" date="2017-02" db="EMBL/GenBank/DDBJ databases">
        <title>Sunflower complete genome.</title>
        <authorList>
            <person name="Langlade N."/>
            <person name="Munos S."/>
        </authorList>
    </citation>
    <scope>NUCLEOTIDE SEQUENCE [LARGE SCALE GENOMIC DNA]</scope>
    <source>
        <tissue evidence="8">Leaves</tissue>
    </source>
</reference>
<organism evidence="8 9">
    <name type="scientific">Helianthus annuus</name>
    <name type="common">Common sunflower</name>
    <dbReference type="NCBI Taxonomy" id="4232"/>
    <lineage>
        <taxon>Eukaryota</taxon>
        <taxon>Viridiplantae</taxon>
        <taxon>Streptophyta</taxon>
        <taxon>Embryophyta</taxon>
        <taxon>Tracheophyta</taxon>
        <taxon>Spermatophyta</taxon>
        <taxon>Magnoliopsida</taxon>
        <taxon>eudicotyledons</taxon>
        <taxon>Gunneridae</taxon>
        <taxon>Pentapetalae</taxon>
        <taxon>asterids</taxon>
        <taxon>campanulids</taxon>
        <taxon>Asterales</taxon>
        <taxon>Asteraceae</taxon>
        <taxon>Asteroideae</taxon>
        <taxon>Heliantheae alliance</taxon>
        <taxon>Heliantheae</taxon>
        <taxon>Helianthus</taxon>
    </lineage>
</organism>
<feature type="domain" description="Helicase C-terminal" evidence="6">
    <location>
        <begin position="15"/>
        <end position="114"/>
    </location>
</feature>
<sequence length="114" mass="12893">MISPLDTQFSLIYTLLKDHIANDADYKVFVFCTTAMLTKLVADLLGQMRLNVHEIHSRKSQSYLTQVSDEFRKSKGLILVTSDGSACGVDYPDVTLFIQVLLLLHNAYNYVHPI</sequence>
<dbReference type="PANTHER" id="PTHR24031">
    <property type="entry name" value="RNA HELICASE"/>
    <property type="match status" value="1"/>
</dbReference>
<accession>A0A251SGF2</accession>
<dbReference type="InterPro" id="IPR027417">
    <property type="entry name" value="P-loop_NTPase"/>
</dbReference>
<evidence type="ECO:0000256" key="4">
    <source>
        <dbReference type="ARBA" id="ARBA00022884"/>
    </source>
</evidence>
<dbReference type="Proteomes" id="UP000215914">
    <property type="component" value="Chromosome 14"/>
</dbReference>
<dbReference type="InParanoid" id="A0A251SGF2"/>
<dbReference type="EMBL" id="MNCJ02000329">
    <property type="protein sequence ID" value="KAF5768788.1"/>
    <property type="molecule type" value="Genomic_DNA"/>
</dbReference>
<evidence type="ECO:0000313" key="8">
    <source>
        <dbReference type="EMBL" id="OTF97907.1"/>
    </source>
</evidence>
<comment type="similarity">
    <text evidence="5">Belongs to the DEAD box helicase family.</text>
</comment>
<keyword evidence="2 5" id="KW-0378">Hydrolase</keyword>
<dbReference type="SUPFAM" id="SSF52540">
    <property type="entry name" value="P-loop containing nucleoside triphosphate hydrolases"/>
    <property type="match status" value="1"/>
</dbReference>
<dbReference type="EC" id="3.6.4.13" evidence="5"/>
<evidence type="ECO:0000259" key="6">
    <source>
        <dbReference type="PROSITE" id="PS51194"/>
    </source>
</evidence>
<protein>
    <recommendedName>
        <fullName evidence="5">ATP-dependent RNA helicase</fullName>
        <ecNumber evidence="5">3.6.4.13</ecNumber>
    </recommendedName>
</protein>